<reference evidence="2" key="3">
    <citation type="journal article" date="2011" name="PLoS ONE">
        <title>Genome sequence of a mesophilic hydrogenotrophic methanogen Methanocella paludicola, the first cultivated representative of the order Methanocellales.</title>
        <authorList>
            <person name="Sakai S."/>
            <person name="Takaki Y."/>
            <person name="Shimamura S."/>
            <person name="Sekine M."/>
            <person name="Tajima T."/>
            <person name="Kosugi H."/>
            <person name="Ichikawa N."/>
            <person name="Tasumi E."/>
            <person name="Hiraki A.T."/>
            <person name="Shimizu A."/>
            <person name="Kato Y."/>
            <person name="Nishiko R."/>
            <person name="Mori K."/>
            <person name="Fujita N."/>
            <person name="Imachi H."/>
            <person name="Takai K."/>
        </authorList>
    </citation>
    <scope>NUCLEOTIDE SEQUENCE [LARGE SCALE GENOMIC DNA]</scope>
    <source>
        <strain evidence="2">DSM 17711 / JCM 13418 / NBRC 101707 / SANAE</strain>
    </source>
</reference>
<name>D1YZU4_METPS</name>
<dbReference type="KEGG" id="mpd:MCP_1894"/>
<dbReference type="AlphaFoldDB" id="D1YZU4"/>
<proteinExistence type="predicted"/>
<gene>
    <name evidence="1" type="ordered locus">MCP_1894</name>
</gene>
<organism evidence="1 2">
    <name type="scientific">Methanocella paludicola (strain DSM 17711 / JCM 13418 / NBRC 101707 / SANAE)</name>
    <dbReference type="NCBI Taxonomy" id="304371"/>
    <lineage>
        <taxon>Archaea</taxon>
        <taxon>Methanobacteriati</taxon>
        <taxon>Methanobacteriota</taxon>
        <taxon>Stenosarchaea group</taxon>
        <taxon>Methanomicrobia</taxon>
        <taxon>Methanocellales</taxon>
        <taxon>Methanocellaceae</taxon>
        <taxon>Methanocella</taxon>
    </lineage>
</organism>
<evidence type="ECO:0008006" key="3">
    <source>
        <dbReference type="Google" id="ProtNLM"/>
    </source>
</evidence>
<dbReference type="GeneID" id="8681772"/>
<dbReference type="Proteomes" id="UP000001882">
    <property type="component" value="Chromosome"/>
</dbReference>
<evidence type="ECO:0000313" key="1">
    <source>
        <dbReference type="EMBL" id="BAI61966.1"/>
    </source>
</evidence>
<dbReference type="eggNOG" id="arCOG07632">
    <property type="taxonomic scope" value="Archaea"/>
</dbReference>
<evidence type="ECO:0000313" key="2">
    <source>
        <dbReference type="Proteomes" id="UP000001882"/>
    </source>
</evidence>
<protein>
    <recommendedName>
        <fullName evidence="3">DUF4352 domain-containing protein</fullName>
    </recommendedName>
</protein>
<keyword evidence="2" id="KW-1185">Reference proteome</keyword>
<dbReference type="EMBL" id="AP011532">
    <property type="protein sequence ID" value="BAI61966.1"/>
    <property type="molecule type" value="Genomic_DNA"/>
</dbReference>
<dbReference type="RefSeq" id="WP_012900643.1">
    <property type="nucleotide sequence ID" value="NC_013665.1"/>
</dbReference>
<accession>D1YZU4</accession>
<reference evidence="1 2" key="2">
    <citation type="journal article" date="2008" name="Int. J. Syst. Evol. Microbiol.">
        <title>Methanocella paludicola gen. nov., sp. nov., a methane-producing archaeon, the first isolate of the lineage 'Rice Cluster I', and proposal of the new archaeal order Methanocellales ord. nov.</title>
        <authorList>
            <person name="Sakai S."/>
            <person name="Imachi H."/>
            <person name="Hanada S."/>
            <person name="Ohashi A."/>
            <person name="Harada H."/>
            <person name="Kamagata Y."/>
        </authorList>
    </citation>
    <scope>NUCLEOTIDE SEQUENCE [LARGE SCALE GENOMIC DNA]</scope>
    <source>
        <strain evidence="2">DSM 17711 / JCM 13418 / NBRC 101707 / SANAE</strain>
    </source>
</reference>
<reference evidence="1 2" key="1">
    <citation type="journal article" date="2007" name="Appl. Environ. Microbiol.">
        <title>Isolation of key methanogens for global methane emission from rice paddy fields: a novel isolate affiliated with the clone cluster rice cluster I.</title>
        <authorList>
            <person name="Sakai S."/>
            <person name="Imachi H."/>
            <person name="Sekiguchi Y."/>
            <person name="Ohashi A."/>
            <person name="Harada H."/>
            <person name="Kamagata Y."/>
        </authorList>
    </citation>
    <scope>NUCLEOTIDE SEQUENCE [LARGE SCALE GENOMIC DNA]</scope>
    <source>
        <strain evidence="2">DSM 17711 / JCM 13418 / NBRC 101707 / SANAE</strain>
    </source>
</reference>
<sequence length="203" mass="21958">MNNIFMLGIVMVVLLTAGCAGPQDNSAQPGAGHSGVITPASGGMGFSQAAPAHIGETIALTERVNDSGQGYADYSARLTLLEVLRGDAAYEKIRQSYPYNLINIQQDREFMVVRFKYELTDTSVAGVSRLVNRDSFAICRDGKFDSEDNRYIIGAMPDFYGRVTKGGSVDGWIAFTVPKDASWPRIAYGSANLGSGGIWFETH</sequence>
<dbReference type="OrthoDB" id="51386at2157"/>
<dbReference type="InParanoid" id="D1YZU4"/>